<dbReference type="GeneID" id="26833609"/>
<keyword evidence="1" id="KW-1133">Transmembrane helix</keyword>
<keyword evidence="1" id="KW-0472">Membrane</keyword>
<gene>
    <name evidence="2" type="primary">atp8</name>
</gene>
<reference evidence="2" key="1">
    <citation type="submission" date="2015-05" db="EMBL/GenBank/DDBJ databases">
        <authorList>
            <person name="Wang D.B."/>
            <person name="Wang M."/>
        </authorList>
    </citation>
    <scope>NUCLEOTIDE SEQUENCE</scope>
</reference>
<geneLocation type="mitochondrion" evidence="2"/>
<organism evidence="2">
    <name type="scientific">Phyllocoptes taishanensis</name>
    <dbReference type="NCBI Taxonomy" id="1638174"/>
    <lineage>
        <taxon>Eukaryota</taxon>
        <taxon>Metazoa</taxon>
        <taxon>Ecdysozoa</taxon>
        <taxon>Arthropoda</taxon>
        <taxon>Chelicerata</taxon>
        <taxon>Arachnida</taxon>
        <taxon>Acari</taxon>
        <taxon>Acariformes</taxon>
        <taxon>Trombidiformes</taxon>
        <taxon>Prostigmata</taxon>
        <taxon>Eupodina</taxon>
        <taxon>Eriophyoidea</taxon>
        <taxon>Eriophyidae</taxon>
        <taxon>Phyllocoptinae</taxon>
        <taxon>Phyllocoptini</taxon>
        <taxon>Phyllocoptes</taxon>
    </lineage>
</organism>
<reference evidence="2" key="2">
    <citation type="journal article" date="2016" name="Sci. Rep.">
        <title>Mitochondrial genome evolution and tRNA truncation in Acariformes mites: new evidence from eriophyoid mites.</title>
        <authorList>
            <person name="Xue X.F."/>
            <person name="Guo J.F."/>
            <person name="Dong Y."/>
            <person name="Hong X.Y."/>
            <person name="Shao R."/>
        </authorList>
    </citation>
    <scope>NUCLEOTIDE SEQUENCE</scope>
</reference>
<proteinExistence type="predicted"/>
<feature type="non-terminal residue" evidence="2">
    <location>
        <position position="1"/>
    </location>
</feature>
<dbReference type="AlphaFoldDB" id="A0A0U2NIS0"/>
<dbReference type="CTD" id="4509"/>
<sequence length="50" mass="5655">LPQVNEISWFHTSVSTFFLMLVFISCLNLTLCSNFFSDSSVTGSKFIVVF</sequence>
<keyword evidence="2" id="KW-0496">Mitochondrion</keyword>
<evidence type="ECO:0000256" key="1">
    <source>
        <dbReference type="SAM" id="Phobius"/>
    </source>
</evidence>
<protein>
    <submittedName>
        <fullName evidence="2">ATP synthase subunit 8</fullName>
    </submittedName>
</protein>
<evidence type="ECO:0000313" key="2">
    <source>
        <dbReference type="EMBL" id="ALK03798.1"/>
    </source>
</evidence>
<feature type="transmembrane region" description="Helical" evidence="1">
    <location>
        <begin position="17"/>
        <end position="36"/>
    </location>
</feature>
<keyword evidence="1" id="KW-0812">Transmembrane</keyword>
<dbReference type="EMBL" id="KR604967">
    <property type="protein sequence ID" value="ALK03798.1"/>
    <property type="molecule type" value="Genomic_DNA"/>
</dbReference>
<name>A0A0U2NIS0_9ACAR</name>
<accession>A0A0U2NIS0</accession>
<dbReference type="RefSeq" id="YP_009228535.1">
    <property type="nucleotide sequence ID" value="NC_029209.1"/>
</dbReference>